<keyword evidence="2" id="KW-1185">Reference proteome</keyword>
<dbReference type="InterPro" id="IPR036638">
    <property type="entry name" value="HLH_DNA-bd_sf"/>
</dbReference>
<dbReference type="InterPro" id="IPR018540">
    <property type="entry name" value="Spo0E-like"/>
</dbReference>
<dbReference type="Gene3D" id="4.10.280.10">
    <property type="entry name" value="Helix-loop-helix DNA-binding domain"/>
    <property type="match status" value="1"/>
</dbReference>
<comment type="caution">
    <text evidence="1">The sequence shown here is derived from an EMBL/GenBank/DDBJ whole genome shotgun (WGS) entry which is preliminary data.</text>
</comment>
<accession>A0ABP3QN96</accession>
<dbReference type="Proteomes" id="UP001500866">
    <property type="component" value="Unassembled WGS sequence"/>
</dbReference>
<sequence length="48" mass="5644">MENNSILLEKIEQCRNEMIILSSDHELTSEIVIESSKKLDDLLNTYQY</sequence>
<gene>
    <name evidence="1" type="ORF">GCM10009001_07890</name>
</gene>
<evidence type="ECO:0000313" key="2">
    <source>
        <dbReference type="Proteomes" id="UP001500866"/>
    </source>
</evidence>
<proteinExistence type="predicted"/>
<name>A0ABP3QN96_9BACI</name>
<organism evidence="1 2">
    <name type="scientific">Virgibacillus siamensis</name>
    <dbReference type="NCBI Taxonomy" id="480071"/>
    <lineage>
        <taxon>Bacteria</taxon>
        <taxon>Bacillati</taxon>
        <taxon>Bacillota</taxon>
        <taxon>Bacilli</taxon>
        <taxon>Bacillales</taxon>
        <taxon>Bacillaceae</taxon>
        <taxon>Virgibacillus</taxon>
    </lineage>
</organism>
<dbReference type="RefSeq" id="WP_343810499.1">
    <property type="nucleotide sequence ID" value="NZ_BAAADS010000005.1"/>
</dbReference>
<dbReference type="InterPro" id="IPR037208">
    <property type="entry name" value="Spo0E-like_sf"/>
</dbReference>
<protein>
    <recommendedName>
        <fullName evidence="3">Spo0E like sporulation regulatory protein</fullName>
    </recommendedName>
</protein>
<dbReference type="SUPFAM" id="SSF140500">
    <property type="entry name" value="BAS1536-like"/>
    <property type="match status" value="1"/>
</dbReference>
<dbReference type="Pfam" id="PF09388">
    <property type="entry name" value="SpoOE-like"/>
    <property type="match status" value="1"/>
</dbReference>
<evidence type="ECO:0000313" key="1">
    <source>
        <dbReference type="EMBL" id="GAA0594193.1"/>
    </source>
</evidence>
<dbReference type="EMBL" id="BAAADS010000005">
    <property type="protein sequence ID" value="GAA0594193.1"/>
    <property type="molecule type" value="Genomic_DNA"/>
</dbReference>
<evidence type="ECO:0008006" key="3">
    <source>
        <dbReference type="Google" id="ProtNLM"/>
    </source>
</evidence>
<reference evidence="2" key="1">
    <citation type="journal article" date="2019" name="Int. J. Syst. Evol. Microbiol.">
        <title>The Global Catalogue of Microorganisms (GCM) 10K type strain sequencing project: providing services to taxonomists for standard genome sequencing and annotation.</title>
        <authorList>
            <consortium name="The Broad Institute Genomics Platform"/>
            <consortium name="The Broad Institute Genome Sequencing Center for Infectious Disease"/>
            <person name="Wu L."/>
            <person name="Ma J."/>
        </authorList>
    </citation>
    <scope>NUCLEOTIDE SEQUENCE [LARGE SCALE GENOMIC DNA]</scope>
    <source>
        <strain evidence="2">JCM 15395</strain>
    </source>
</reference>